<proteinExistence type="inferred from homology"/>
<evidence type="ECO:0000256" key="2">
    <source>
        <dbReference type="ARBA" id="ARBA00008773"/>
    </source>
</evidence>
<evidence type="ECO:0000256" key="3">
    <source>
        <dbReference type="ARBA" id="ARBA00012780"/>
    </source>
</evidence>
<evidence type="ECO:0000256" key="6">
    <source>
        <dbReference type="ARBA" id="ARBA00033335"/>
    </source>
</evidence>
<evidence type="ECO:0000256" key="8">
    <source>
        <dbReference type="RuleBase" id="RU004335"/>
    </source>
</evidence>
<dbReference type="AlphaFoldDB" id="A0A2P6RKL1"/>
<organism evidence="10 11">
    <name type="scientific">Rosa chinensis</name>
    <name type="common">China rose</name>
    <dbReference type="NCBI Taxonomy" id="74649"/>
    <lineage>
        <taxon>Eukaryota</taxon>
        <taxon>Viridiplantae</taxon>
        <taxon>Streptophyta</taxon>
        <taxon>Embryophyta</taxon>
        <taxon>Tracheophyta</taxon>
        <taxon>Spermatophyta</taxon>
        <taxon>Magnoliopsida</taxon>
        <taxon>eudicotyledons</taxon>
        <taxon>Gunneridae</taxon>
        <taxon>Pentapetalae</taxon>
        <taxon>rosids</taxon>
        <taxon>fabids</taxon>
        <taxon>Rosales</taxon>
        <taxon>Rosaceae</taxon>
        <taxon>Rosoideae</taxon>
        <taxon>Rosoideae incertae sedis</taxon>
        <taxon>Rosa</taxon>
    </lineage>
</organism>
<dbReference type="InterPro" id="IPR000490">
    <property type="entry name" value="Glyco_hydro_17"/>
</dbReference>
<reference evidence="10 11" key="1">
    <citation type="journal article" date="2018" name="Nat. Genet.">
        <title>The Rosa genome provides new insights in the design of modern roses.</title>
        <authorList>
            <person name="Bendahmane M."/>
        </authorList>
    </citation>
    <scope>NUCLEOTIDE SEQUENCE [LARGE SCALE GENOMIC DNA]</scope>
    <source>
        <strain evidence="11">cv. Old Blush</strain>
    </source>
</reference>
<dbReference type="Pfam" id="PF00332">
    <property type="entry name" value="Glyco_hydro_17"/>
    <property type="match status" value="1"/>
</dbReference>
<comment type="catalytic activity">
    <reaction evidence="1">
        <text>Hydrolysis of (1-&gt;3)-beta-D-glucosidic linkages in (1-&gt;3)-beta-D-glucans.</text>
        <dbReference type="EC" id="3.2.1.39"/>
    </reaction>
</comment>
<evidence type="ECO:0000256" key="4">
    <source>
        <dbReference type="ARBA" id="ARBA00022801"/>
    </source>
</evidence>
<evidence type="ECO:0000256" key="9">
    <source>
        <dbReference type="SAM" id="SignalP"/>
    </source>
</evidence>
<evidence type="ECO:0000256" key="7">
    <source>
        <dbReference type="ARBA" id="ARBA00033417"/>
    </source>
</evidence>
<feature type="signal peptide" evidence="9">
    <location>
        <begin position="1"/>
        <end position="23"/>
    </location>
</feature>
<dbReference type="InterPro" id="IPR017853">
    <property type="entry name" value="GH"/>
</dbReference>
<dbReference type="OMA" id="KQYHIGK"/>
<comment type="similarity">
    <text evidence="2 8">Belongs to the glycosyl hydrolase 17 family.</text>
</comment>
<evidence type="ECO:0000256" key="1">
    <source>
        <dbReference type="ARBA" id="ARBA00000382"/>
    </source>
</evidence>
<dbReference type="Gramene" id="PRQ46969">
    <property type="protein sequence ID" value="PRQ46969"/>
    <property type="gene ID" value="RchiOBHm_Chr2g0094691"/>
</dbReference>
<dbReference type="STRING" id="74649.A0A2P6RKL1"/>
<dbReference type="Proteomes" id="UP000238479">
    <property type="component" value="Chromosome 2"/>
</dbReference>
<dbReference type="Gene3D" id="3.20.20.80">
    <property type="entry name" value="Glycosidases"/>
    <property type="match status" value="1"/>
</dbReference>
<dbReference type="SUPFAM" id="SSF51445">
    <property type="entry name" value="(Trans)glycosidases"/>
    <property type="match status" value="1"/>
</dbReference>
<accession>A0A2P6RKL1</accession>
<dbReference type="EC" id="3.2.1.39" evidence="3"/>
<sequence length="90" mass="9605">MAVLQWILGVVATLNNHIGLVGASKIGVCYGMLGSDLPAATEVVNLYKQYHIGKMRLFDPKQAALEALRGSGIRITVGIPNEDLADLARS</sequence>
<dbReference type="GO" id="GO:0042973">
    <property type="term" value="F:glucan endo-1,3-beta-D-glucosidase activity"/>
    <property type="evidence" value="ECO:0007669"/>
    <property type="project" value="UniProtKB-EC"/>
</dbReference>
<dbReference type="InterPro" id="IPR044965">
    <property type="entry name" value="Glyco_hydro_17_plant"/>
</dbReference>
<keyword evidence="9" id="KW-0732">Signal</keyword>
<comment type="caution">
    <text evidence="10">The sequence shown here is derived from an EMBL/GenBank/DDBJ whole genome shotgun (WGS) entry which is preliminary data.</text>
</comment>
<keyword evidence="4 10" id="KW-0378">Hydrolase</keyword>
<evidence type="ECO:0000313" key="11">
    <source>
        <dbReference type="Proteomes" id="UP000238479"/>
    </source>
</evidence>
<evidence type="ECO:0000256" key="5">
    <source>
        <dbReference type="ARBA" id="ARBA00023295"/>
    </source>
</evidence>
<name>A0A2P6RKL1_ROSCH</name>
<keyword evidence="11" id="KW-1185">Reference proteome</keyword>
<protein>
    <recommendedName>
        <fullName evidence="3">glucan endo-1,3-beta-D-glucosidase</fullName>
        <ecNumber evidence="3">3.2.1.39</ecNumber>
    </recommendedName>
    <alternativeName>
        <fullName evidence="6">(1-&gt;3)-beta-glucan endohydrolase</fullName>
    </alternativeName>
    <alternativeName>
        <fullName evidence="7">Beta-1,3-endoglucanase</fullName>
    </alternativeName>
</protein>
<gene>
    <name evidence="10" type="ORF">RchiOBHm_Chr2g0094691</name>
</gene>
<keyword evidence="5 10" id="KW-0326">Glycosidase</keyword>
<dbReference type="PANTHER" id="PTHR32227">
    <property type="entry name" value="GLUCAN ENDO-1,3-BETA-GLUCOSIDASE BG1-RELATED-RELATED"/>
    <property type="match status" value="1"/>
</dbReference>
<evidence type="ECO:0000313" key="10">
    <source>
        <dbReference type="EMBL" id="PRQ46969.1"/>
    </source>
</evidence>
<feature type="chain" id="PRO_5015164130" description="glucan endo-1,3-beta-D-glucosidase" evidence="9">
    <location>
        <begin position="24"/>
        <end position="90"/>
    </location>
</feature>
<dbReference type="GO" id="GO:0005975">
    <property type="term" value="P:carbohydrate metabolic process"/>
    <property type="evidence" value="ECO:0007669"/>
    <property type="project" value="InterPro"/>
</dbReference>
<dbReference type="EMBL" id="PDCK01000040">
    <property type="protein sequence ID" value="PRQ46969.1"/>
    <property type="molecule type" value="Genomic_DNA"/>
</dbReference>